<dbReference type="Proteomes" id="UP000605992">
    <property type="component" value="Unassembled WGS sequence"/>
</dbReference>
<evidence type="ECO:0000313" key="2">
    <source>
        <dbReference type="EMBL" id="GII58807.1"/>
    </source>
</evidence>
<evidence type="ECO:0000313" key="3">
    <source>
        <dbReference type="Proteomes" id="UP000605992"/>
    </source>
</evidence>
<keyword evidence="2" id="KW-0255">Endonuclease</keyword>
<dbReference type="EMBL" id="BOOR01000071">
    <property type="protein sequence ID" value="GII58807.1"/>
    <property type="molecule type" value="Genomic_DNA"/>
</dbReference>
<feature type="domain" description="Endonuclease/exonuclease/phosphatase" evidence="1">
    <location>
        <begin position="90"/>
        <end position="299"/>
    </location>
</feature>
<dbReference type="GO" id="GO:0004519">
    <property type="term" value="F:endonuclease activity"/>
    <property type="evidence" value="ECO:0007669"/>
    <property type="project" value="UniProtKB-KW"/>
</dbReference>
<dbReference type="SUPFAM" id="SSF56219">
    <property type="entry name" value="DNase I-like"/>
    <property type="match status" value="1"/>
</dbReference>
<keyword evidence="2" id="KW-0540">Nuclease</keyword>
<proteinExistence type="predicted"/>
<protein>
    <submittedName>
        <fullName evidence="2">Endonuclease</fullName>
    </submittedName>
</protein>
<gene>
    <name evidence="2" type="ORF">Pth03_71960</name>
</gene>
<comment type="caution">
    <text evidence="2">The sequence shown here is derived from an EMBL/GenBank/DDBJ whole genome shotgun (WGS) entry which is preliminary data.</text>
</comment>
<reference evidence="2" key="1">
    <citation type="submission" date="2021-01" db="EMBL/GenBank/DDBJ databases">
        <title>Whole genome shotgun sequence of Planotetraspora thailandica NBRC 104271.</title>
        <authorList>
            <person name="Komaki H."/>
            <person name="Tamura T."/>
        </authorList>
    </citation>
    <scope>NUCLEOTIDE SEQUENCE</scope>
    <source>
        <strain evidence="2">NBRC 104271</strain>
    </source>
</reference>
<organism evidence="2 3">
    <name type="scientific">Planotetraspora thailandica</name>
    <dbReference type="NCBI Taxonomy" id="487172"/>
    <lineage>
        <taxon>Bacteria</taxon>
        <taxon>Bacillati</taxon>
        <taxon>Actinomycetota</taxon>
        <taxon>Actinomycetes</taxon>
        <taxon>Streptosporangiales</taxon>
        <taxon>Streptosporangiaceae</taxon>
        <taxon>Planotetraspora</taxon>
    </lineage>
</organism>
<dbReference type="InterPro" id="IPR005135">
    <property type="entry name" value="Endo/exonuclease/phosphatase"/>
</dbReference>
<keyword evidence="3" id="KW-1185">Reference proteome</keyword>
<sequence>MLVWLAVAPFAGWAVLRTIPADVDFRWVQLVGFTPYVAPASIVAVITALASRRWTALAVSLMSTATLAAHVLPRALPAGGHTTGPPLRVLTSNLLKGSVPGPALIDLVRRLRPDVLTLQELTPSAAAELKRDGLEGLLPYKVDRSRPGVGGSGIYARFPVTPDEAIELGGFGQARASVDVPGAGPVEIVSVHPCAPRYENRFACWAEGLAALSGRPRASSVLAGDFNATLDHAPTRRLLAEGYHDAADTMGQGLATTWPYQPWHFNGFAIPPVTLDHVLAGPGVGVRAFGVHRLPVTDHHAVFAELVLPPAT</sequence>
<keyword evidence="2" id="KW-0378">Hydrolase</keyword>
<dbReference type="Gene3D" id="3.60.10.10">
    <property type="entry name" value="Endonuclease/exonuclease/phosphatase"/>
    <property type="match status" value="1"/>
</dbReference>
<evidence type="ECO:0000259" key="1">
    <source>
        <dbReference type="Pfam" id="PF03372"/>
    </source>
</evidence>
<name>A0A8J3Y0W3_9ACTN</name>
<dbReference type="InterPro" id="IPR036691">
    <property type="entry name" value="Endo/exonu/phosph_ase_sf"/>
</dbReference>
<dbReference type="Pfam" id="PF03372">
    <property type="entry name" value="Exo_endo_phos"/>
    <property type="match status" value="1"/>
</dbReference>
<dbReference type="AlphaFoldDB" id="A0A8J3Y0W3"/>
<accession>A0A8J3Y0W3</accession>